<evidence type="ECO:0000256" key="1">
    <source>
        <dbReference type="SAM" id="SignalP"/>
    </source>
</evidence>
<accession>A0ABT2A063</accession>
<feature type="chain" id="PRO_5046270565" evidence="1">
    <location>
        <begin position="23"/>
        <end position="205"/>
    </location>
</feature>
<feature type="signal peptide" evidence="1">
    <location>
        <begin position="1"/>
        <end position="22"/>
    </location>
</feature>
<dbReference type="EMBL" id="JANUGW010000030">
    <property type="protein sequence ID" value="MCS0585229.1"/>
    <property type="molecule type" value="Genomic_DNA"/>
</dbReference>
<protein>
    <submittedName>
        <fullName evidence="3">PEP-CTERM sorting domain-containing protein</fullName>
    </submittedName>
</protein>
<feature type="domain" description="Ice-binding protein C-terminal" evidence="2">
    <location>
        <begin position="178"/>
        <end position="201"/>
    </location>
</feature>
<dbReference type="InterPro" id="IPR013424">
    <property type="entry name" value="Ice-binding_C"/>
</dbReference>
<keyword evidence="1" id="KW-0732">Signal</keyword>
<dbReference type="PROSITE" id="PS51257">
    <property type="entry name" value="PROKAR_LIPOPROTEIN"/>
    <property type="match status" value="1"/>
</dbReference>
<dbReference type="Proteomes" id="UP001204151">
    <property type="component" value="Unassembled WGS sequence"/>
</dbReference>
<dbReference type="RefSeq" id="WP_258819756.1">
    <property type="nucleotide sequence ID" value="NZ_JANUGW010000030.1"/>
</dbReference>
<keyword evidence="4" id="KW-1185">Reference proteome</keyword>
<evidence type="ECO:0000259" key="2">
    <source>
        <dbReference type="Pfam" id="PF07589"/>
    </source>
</evidence>
<evidence type="ECO:0000313" key="4">
    <source>
        <dbReference type="Proteomes" id="UP001204151"/>
    </source>
</evidence>
<reference evidence="3 4" key="1">
    <citation type="submission" date="2022-08" db="EMBL/GenBank/DDBJ databases">
        <title>Reclassification of Massilia species as members of the genera Telluria, Duganella, Pseudoduganella, Mokoshia gen. nov. and Zemynaea gen. nov. using orthogonal and non-orthogonal genome-based approaches.</title>
        <authorList>
            <person name="Bowman J.P."/>
        </authorList>
    </citation>
    <scope>NUCLEOTIDE SEQUENCE [LARGE SCALE GENOMIC DNA]</scope>
    <source>
        <strain evidence="3 4">JCM 31316</strain>
    </source>
</reference>
<evidence type="ECO:0000313" key="3">
    <source>
        <dbReference type="EMBL" id="MCS0585229.1"/>
    </source>
</evidence>
<dbReference type="Pfam" id="PF07589">
    <property type="entry name" value="PEP-CTERM"/>
    <property type="match status" value="1"/>
</dbReference>
<proteinExistence type="predicted"/>
<organism evidence="3 4">
    <name type="scientific">Massilia pinisoli</name>
    <dbReference type="NCBI Taxonomy" id="1772194"/>
    <lineage>
        <taxon>Bacteria</taxon>
        <taxon>Pseudomonadati</taxon>
        <taxon>Pseudomonadota</taxon>
        <taxon>Betaproteobacteria</taxon>
        <taxon>Burkholderiales</taxon>
        <taxon>Oxalobacteraceae</taxon>
        <taxon>Telluria group</taxon>
        <taxon>Massilia</taxon>
    </lineage>
</organism>
<dbReference type="NCBIfam" id="TIGR02595">
    <property type="entry name" value="PEP_CTERM"/>
    <property type="match status" value="1"/>
</dbReference>
<comment type="caution">
    <text evidence="3">The sequence shown here is derived from an EMBL/GenBank/DDBJ whole genome shotgun (WGS) entry which is preliminary data.</text>
</comment>
<name>A0ABT2A063_9BURK</name>
<gene>
    <name evidence="3" type="ORF">NX784_26965</name>
</gene>
<sequence length="205" mass="20897">MKYPFSYAAAAVLLVLSCSAQASPITSPGDPALTGATVQNFDSVAAGDYLSLSLPGVTINGNGSPVTICNGCGGGSGAFGDVGNSLQNTFGSPASFDLVFTAPVSAFGIQGGAFNGVWTYTAYDSLDNVIETLNVNHPCCGPFFDGIAHDGIARVNLNGSGDWVVFENLQFVAGSITDVPEPATLALFGLGFAGLVRSARRKQTS</sequence>